<dbReference type="Proteomes" id="UP000807342">
    <property type="component" value="Unassembled WGS sequence"/>
</dbReference>
<name>A0A9P5XJ94_9AGAR</name>
<sequence>MEKVYTQVLPKHRETLEHLQLGHFFERLVWYDLPTEMQFAELVKCQKLWSLRVHLAIKAGDDLTPLVCPFPSVRLHQMPILEICIGAMARSGVAAPRFDILGCGSDG</sequence>
<proteinExistence type="predicted"/>
<dbReference type="EMBL" id="MU151097">
    <property type="protein sequence ID" value="KAF9450776.1"/>
    <property type="molecule type" value="Genomic_DNA"/>
</dbReference>
<evidence type="ECO:0000313" key="2">
    <source>
        <dbReference type="Proteomes" id="UP000807342"/>
    </source>
</evidence>
<evidence type="ECO:0000313" key="1">
    <source>
        <dbReference type="EMBL" id="KAF9450776.1"/>
    </source>
</evidence>
<comment type="caution">
    <text evidence="1">The sequence shown here is derived from an EMBL/GenBank/DDBJ whole genome shotgun (WGS) entry which is preliminary data.</text>
</comment>
<keyword evidence="2" id="KW-1185">Reference proteome</keyword>
<organism evidence="1 2">
    <name type="scientific">Macrolepiota fuliginosa MF-IS2</name>
    <dbReference type="NCBI Taxonomy" id="1400762"/>
    <lineage>
        <taxon>Eukaryota</taxon>
        <taxon>Fungi</taxon>
        <taxon>Dikarya</taxon>
        <taxon>Basidiomycota</taxon>
        <taxon>Agaricomycotina</taxon>
        <taxon>Agaricomycetes</taxon>
        <taxon>Agaricomycetidae</taxon>
        <taxon>Agaricales</taxon>
        <taxon>Agaricineae</taxon>
        <taxon>Agaricaceae</taxon>
        <taxon>Macrolepiota</taxon>
    </lineage>
</organism>
<protein>
    <submittedName>
        <fullName evidence="1">Uncharacterized protein</fullName>
    </submittedName>
</protein>
<reference evidence="1" key="1">
    <citation type="submission" date="2020-11" db="EMBL/GenBank/DDBJ databases">
        <authorList>
            <consortium name="DOE Joint Genome Institute"/>
            <person name="Ahrendt S."/>
            <person name="Riley R."/>
            <person name="Andreopoulos W."/>
            <person name="Labutti K."/>
            <person name="Pangilinan J."/>
            <person name="Ruiz-Duenas F.J."/>
            <person name="Barrasa J.M."/>
            <person name="Sanchez-Garcia M."/>
            <person name="Camarero S."/>
            <person name="Miyauchi S."/>
            <person name="Serrano A."/>
            <person name="Linde D."/>
            <person name="Babiker R."/>
            <person name="Drula E."/>
            <person name="Ayuso-Fernandez I."/>
            <person name="Pacheco R."/>
            <person name="Padilla G."/>
            <person name="Ferreira P."/>
            <person name="Barriuso J."/>
            <person name="Kellner H."/>
            <person name="Castanera R."/>
            <person name="Alfaro M."/>
            <person name="Ramirez L."/>
            <person name="Pisabarro A.G."/>
            <person name="Kuo A."/>
            <person name="Tritt A."/>
            <person name="Lipzen A."/>
            <person name="He G."/>
            <person name="Yan M."/>
            <person name="Ng V."/>
            <person name="Cullen D."/>
            <person name="Martin F."/>
            <person name="Rosso M.-N."/>
            <person name="Henrissat B."/>
            <person name="Hibbett D."/>
            <person name="Martinez A.T."/>
            <person name="Grigoriev I.V."/>
        </authorList>
    </citation>
    <scope>NUCLEOTIDE SEQUENCE</scope>
    <source>
        <strain evidence="1">MF-IS2</strain>
    </source>
</reference>
<accession>A0A9P5XJ94</accession>
<gene>
    <name evidence="1" type="ORF">P691DRAFT_809469</name>
</gene>
<dbReference type="AlphaFoldDB" id="A0A9P5XJ94"/>